<dbReference type="STRING" id="1202768.SAMN05216285_2579"/>
<dbReference type="Proteomes" id="UP000183275">
    <property type="component" value="Unassembled WGS sequence"/>
</dbReference>
<reference evidence="3" key="1">
    <citation type="submission" date="2016-10" db="EMBL/GenBank/DDBJ databases">
        <authorList>
            <person name="Varghese N."/>
        </authorList>
    </citation>
    <scope>NUCLEOTIDE SEQUENCE [LARGE SCALE GENOMIC DNA]</scope>
    <source>
        <strain evidence="3">CGMCC 1.12284</strain>
    </source>
</reference>
<evidence type="ECO:0000256" key="1">
    <source>
        <dbReference type="SAM" id="Phobius"/>
    </source>
</evidence>
<sequence length="109" mass="11013">MGARVDGILAGVALLAFVFAFFVTDAPLSTPLLVLGGTGTIAFELAASRHSRAVRRVWERPVVQLTALAGAVAIAGGGAVVAPVLVLSAGIGALVTYLLFLSVVVAIRS</sequence>
<feature type="transmembrane region" description="Helical" evidence="1">
    <location>
        <begin position="87"/>
        <end position="107"/>
    </location>
</feature>
<feature type="transmembrane region" description="Helical" evidence="1">
    <location>
        <begin position="30"/>
        <end position="50"/>
    </location>
</feature>
<feature type="transmembrane region" description="Helical" evidence="1">
    <location>
        <begin position="7"/>
        <end position="24"/>
    </location>
</feature>
<keyword evidence="1" id="KW-1133">Transmembrane helix</keyword>
<gene>
    <name evidence="2" type="ORF">SAMN05216285_2579</name>
</gene>
<dbReference type="eggNOG" id="arCOG10776">
    <property type="taxonomic scope" value="Archaea"/>
</dbReference>
<dbReference type="EMBL" id="FOIS01000003">
    <property type="protein sequence ID" value="SEW13860.1"/>
    <property type="molecule type" value="Genomic_DNA"/>
</dbReference>
<evidence type="ECO:0000313" key="2">
    <source>
        <dbReference type="EMBL" id="SEW13860.1"/>
    </source>
</evidence>
<evidence type="ECO:0000313" key="3">
    <source>
        <dbReference type="Proteomes" id="UP000183275"/>
    </source>
</evidence>
<dbReference type="RefSeq" id="WP_049992129.1">
    <property type="nucleotide sequence ID" value="NZ_FOIS01000003.1"/>
</dbReference>
<dbReference type="AlphaFoldDB" id="A0A1I0PI07"/>
<organism evidence="2 3">
    <name type="scientific">Natrinema salifodinae</name>
    <dbReference type="NCBI Taxonomy" id="1202768"/>
    <lineage>
        <taxon>Archaea</taxon>
        <taxon>Methanobacteriati</taxon>
        <taxon>Methanobacteriota</taxon>
        <taxon>Stenosarchaea group</taxon>
        <taxon>Halobacteria</taxon>
        <taxon>Halobacteriales</taxon>
        <taxon>Natrialbaceae</taxon>
        <taxon>Natrinema</taxon>
    </lineage>
</organism>
<proteinExistence type="predicted"/>
<protein>
    <submittedName>
        <fullName evidence="2">Uncharacterized protein</fullName>
    </submittedName>
</protein>
<keyword evidence="3" id="KW-1185">Reference proteome</keyword>
<name>A0A1I0PI07_9EURY</name>
<accession>A0A1I0PI07</accession>
<feature type="transmembrane region" description="Helical" evidence="1">
    <location>
        <begin position="62"/>
        <end position="81"/>
    </location>
</feature>
<keyword evidence="1" id="KW-0472">Membrane</keyword>
<keyword evidence="1" id="KW-0812">Transmembrane</keyword>